<dbReference type="AlphaFoldDB" id="A0AA36A1D1"/>
<dbReference type="Proteomes" id="UP001177003">
    <property type="component" value="Chromosome 9"/>
</dbReference>
<keyword evidence="2" id="KW-0472">Membrane</keyword>
<gene>
    <name evidence="3" type="ORF">LSALG_LOCUS41224</name>
</gene>
<keyword evidence="2" id="KW-0812">Transmembrane</keyword>
<evidence type="ECO:0000313" key="4">
    <source>
        <dbReference type="Proteomes" id="UP001177003"/>
    </source>
</evidence>
<keyword evidence="2" id="KW-1133">Transmembrane helix</keyword>
<evidence type="ECO:0000313" key="3">
    <source>
        <dbReference type="EMBL" id="CAI9302751.1"/>
    </source>
</evidence>
<name>A0AA36A1D1_LACSI</name>
<keyword evidence="4" id="KW-1185">Reference proteome</keyword>
<reference evidence="3" key="1">
    <citation type="submission" date="2023-04" db="EMBL/GenBank/DDBJ databases">
        <authorList>
            <person name="Vijverberg K."/>
            <person name="Xiong W."/>
            <person name="Schranz E."/>
        </authorList>
    </citation>
    <scope>NUCLEOTIDE SEQUENCE</scope>
</reference>
<evidence type="ECO:0000256" key="2">
    <source>
        <dbReference type="SAM" id="Phobius"/>
    </source>
</evidence>
<protein>
    <submittedName>
        <fullName evidence="3">Uncharacterized protein</fullName>
    </submittedName>
</protein>
<organism evidence="3 4">
    <name type="scientific">Lactuca saligna</name>
    <name type="common">Willowleaf lettuce</name>
    <dbReference type="NCBI Taxonomy" id="75948"/>
    <lineage>
        <taxon>Eukaryota</taxon>
        <taxon>Viridiplantae</taxon>
        <taxon>Streptophyta</taxon>
        <taxon>Embryophyta</taxon>
        <taxon>Tracheophyta</taxon>
        <taxon>Spermatophyta</taxon>
        <taxon>Magnoliopsida</taxon>
        <taxon>eudicotyledons</taxon>
        <taxon>Gunneridae</taxon>
        <taxon>Pentapetalae</taxon>
        <taxon>asterids</taxon>
        <taxon>campanulids</taxon>
        <taxon>Asterales</taxon>
        <taxon>Asteraceae</taxon>
        <taxon>Cichorioideae</taxon>
        <taxon>Cichorieae</taxon>
        <taxon>Lactucinae</taxon>
        <taxon>Lactuca</taxon>
    </lineage>
</organism>
<feature type="compositionally biased region" description="Acidic residues" evidence="1">
    <location>
        <begin position="146"/>
        <end position="167"/>
    </location>
</feature>
<feature type="transmembrane region" description="Helical" evidence="2">
    <location>
        <begin position="34"/>
        <end position="58"/>
    </location>
</feature>
<accession>A0AA36A1D1</accession>
<dbReference type="EMBL" id="OX465085">
    <property type="protein sequence ID" value="CAI9302751.1"/>
    <property type="molecule type" value="Genomic_DNA"/>
</dbReference>
<sequence>MWCSYKKIPKQFVNSGIEDLPNLSKAIHLPIHSAMFWILSTLNMYVSSITHDMLILLLEPSLEPLEMVNIRSLLIWNLFKLLFVFLDLRVNLKLLLKKVVRLHGIIFPIPALSSKIIIDSPSKDDMSITARMQKWTEEPYVVESSNSEEDNDDDVGDEEDNDLEADY</sequence>
<evidence type="ECO:0000256" key="1">
    <source>
        <dbReference type="SAM" id="MobiDB-lite"/>
    </source>
</evidence>
<feature type="transmembrane region" description="Helical" evidence="2">
    <location>
        <begin position="70"/>
        <end position="88"/>
    </location>
</feature>
<proteinExistence type="predicted"/>
<feature type="region of interest" description="Disordered" evidence="1">
    <location>
        <begin position="137"/>
        <end position="167"/>
    </location>
</feature>